<dbReference type="AlphaFoldDB" id="A0A4Q4TFL4"/>
<reference evidence="5 6" key="1">
    <citation type="submission" date="2018-06" db="EMBL/GenBank/DDBJ databases">
        <title>Complete Genomes of Monosporascus.</title>
        <authorList>
            <person name="Robinson A.J."/>
            <person name="Natvig D.O."/>
        </authorList>
    </citation>
    <scope>NUCLEOTIDE SEQUENCE [LARGE SCALE GENOMIC DNA]</scope>
    <source>
        <strain evidence="5 6">CBS 110550</strain>
    </source>
</reference>
<comment type="similarity">
    <text evidence="2">Belongs to the AB hydrolase superfamily. FUS2 hydrolase family.</text>
</comment>
<dbReference type="InterPro" id="IPR029058">
    <property type="entry name" value="AB_hydrolase_fold"/>
</dbReference>
<gene>
    <name evidence="5" type="ORF">DL764_004536</name>
</gene>
<dbReference type="Gene3D" id="3.40.50.1820">
    <property type="entry name" value="alpha/beta hydrolase"/>
    <property type="match status" value="1"/>
</dbReference>
<evidence type="ECO:0000259" key="4">
    <source>
        <dbReference type="Pfam" id="PF00561"/>
    </source>
</evidence>
<keyword evidence="6" id="KW-1185">Reference proteome</keyword>
<dbReference type="SUPFAM" id="SSF53474">
    <property type="entry name" value="alpha/beta-Hydrolases"/>
    <property type="match status" value="1"/>
</dbReference>
<organism evidence="5 6">
    <name type="scientific">Monosporascus ibericus</name>
    <dbReference type="NCBI Taxonomy" id="155417"/>
    <lineage>
        <taxon>Eukaryota</taxon>
        <taxon>Fungi</taxon>
        <taxon>Dikarya</taxon>
        <taxon>Ascomycota</taxon>
        <taxon>Pezizomycotina</taxon>
        <taxon>Sordariomycetes</taxon>
        <taxon>Xylariomycetidae</taxon>
        <taxon>Xylariales</taxon>
        <taxon>Xylariales incertae sedis</taxon>
        <taxon>Monosporascus</taxon>
    </lineage>
</organism>
<evidence type="ECO:0000313" key="5">
    <source>
        <dbReference type="EMBL" id="RYP04310.1"/>
    </source>
</evidence>
<evidence type="ECO:0000256" key="3">
    <source>
        <dbReference type="SAM" id="MobiDB-lite"/>
    </source>
</evidence>
<dbReference type="GO" id="GO:0016788">
    <property type="term" value="F:hydrolase activity, acting on ester bonds"/>
    <property type="evidence" value="ECO:0007669"/>
    <property type="project" value="UniProtKB-ARBA"/>
</dbReference>
<evidence type="ECO:0000256" key="1">
    <source>
        <dbReference type="ARBA" id="ARBA00022801"/>
    </source>
</evidence>
<evidence type="ECO:0000256" key="2">
    <source>
        <dbReference type="ARBA" id="ARBA00038115"/>
    </source>
</evidence>
<evidence type="ECO:0000313" key="6">
    <source>
        <dbReference type="Proteomes" id="UP000293360"/>
    </source>
</evidence>
<feature type="region of interest" description="Disordered" evidence="3">
    <location>
        <begin position="1"/>
        <end position="41"/>
    </location>
</feature>
<accession>A0A4Q4TFL4</accession>
<dbReference type="InterPro" id="IPR000073">
    <property type="entry name" value="AB_hydrolase_1"/>
</dbReference>
<keyword evidence="1" id="KW-0378">Hydrolase</keyword>
<dbReference type="Proteomes" id="UP000293360">
    <property type="component" value="Unassembled WGS sequence"/>
</dbReference>
<comment type="caution">
    <text evidence="5">The sequence shown here is derived from an EMBL/GenBank/DDBJ whole genome shotgun (WGS) entry which is preliminary data.</text>
</comment>
<dbReference type="PANTHER" id="PTHR22946">
    <property type="entry name" value="DIENELACTONE HYDROLASE DOMAIN-CONTAINING PROTEIN-RELATED"/>
    <property type="match status" value="1"/>
</dbReference>
<dbReference type="OrthoDB" id="2498029at2759"/>
<dbReference type="Pfam" id="PF00561">
    <property type="entry name" value="Abhydrolase_1"/>
    <property type="match status" value="1"/>
</dbReference>
<dbReference type="InterPro" id="IPR050261">
    <property type="entry name" value="FrsA_esterase"/>
</dbReference>
<dbReference type="PANTHER" id="PTHR22946:SF9">
    <property type="entry name" value="POLYKETIDE TRANSFERASE AF380"/>
    <property type="match status" value="1"/>
</dbReference>
<proteinExistence type="inferred from homology"/>
<dbReference type="EMBL" id="QJNU01000216">
    <property type="protein sequence ID" value="RYP04310.1"/>
    <property type="molecule type" value="Genomic_DNA"/>
</dbReference>
<name>A0A4Q4TFL4_9PEZI</name>
<feature type="compositionally biased region" description="Polar residues" evidence="3">
    <location>
        <begin position="1"/>
        <end position="22"/>
    </location>
</feature>
<feature type="domain" description="AB hydrolase-1" evidence="4">
    <location>
        <begin position="123"/>
        <end position="212"/>
    </location>
</feature>
<sequence>MSTVERTSLSVDGPKPSNNRTKSVGDYDGLAHPPHSSRLPSKFKGRIEVEPLNIQVEDVADGFVPGFLHMPPDFVSPAPKTHHRTAAILLSGAGGGVVGPSSMYLSLGDKLAALGTGIPALRLDFRFPARNRYCVEDVRAAMVYLSDMYGLDRFVLVGWSFGGAPVFTVGGTDERVVGCATVASQTAETEGIRRLAPRPVLLLHGTGDRTLSPSCSERLYALYGSRGSRQLRLFDGDNHALSHNAQTAEGVLLDFIAKCAGLRVDDVEKSAVADQRLVDDGERTELMKRGGDLRTPESTD</sequence>
<protein>
    <recommendedName>
        <fullName evidence="4">AB hydrolase-1 domain-containing protein</fullName>
    </recommendedName>
</protein>